<evidence type="ECO:0000256" key="1">
    <source>
        <dbReference type="SAM" id="MobiDB-lite"/>
    </source>
</evidence>
<dbReference type="GO" id="GO:0008061">
    <property type="term" value="F:chitin binding"/>
    <property type="evidence" value="ECO:0007669"/>
    <property type="project" value="InterPro"/>
</dbReference>
<comment type="caution">
    <text evidence="3">The sequence shown here is derived from an EMBL/GenBank/DDBJ whole genome shotgun (WGS) entry which is preliminary data.</text>
</comment>
<accession>A0AAW1L707</accession>
<dbReference type="SMART" id="SM00494">
    <property type="entry name" value="ChtBD2"/>
    <property type="match status" value="1"/>
</dbReference>
<dbReference type="InterPro" id="IPR036508">
    <property type="entry name" value="Chitin-bd_dom_sf"/>
</dbReference>
<dbReference type="PROSITE" id="PS50940">
    <property type="entry name" value="CHIT_BIND_II"/>
    <property type="match status" value="1"/>
</dbReference>
<feature type="compositionally biased region" description="Gly residues" evidence="1">
    <location>
        <begin position="7"/>
        <end position="17"/>
    </location>
</feature>
<evidence type="ECO:0000313" key="3">
    <source>
        <dbReference type="EMBL" id="KAK9729742.1"/>
    </source>
</evidence>
<feature type="region of interest" description="Disordered" evidence="1">
    <location>
        <begin position="1"/>
        <end position="41"/>
    </location>
</feature>
<evidence type="ECO:0000313" key="4">
    <source>
        <dbReference type="Proteomes" id="UP001458880"/>
    </source>
</evidence>
<dbReference type="InterPro" id="IPR002557">
    <property type="entry name" value="Chitin-bd_dom"/>
</dbReference>
<keyword evidence="4" id="KW-1185">Reference proteome</keyword>
<dbReference type="EMBL" id="JASPKY010000158">
    <property type="protein sequence ID" value="KAK9729742.1"/>
    <property type="molecule type" value="Genomic_DNA"/>
</dbReference>
<dbReference type="GO" id="GO:0005576">
    <property type="term" value="C:extracellular region"/>
    <property type="evidence" value="ECO:0007669"/>
    <property type="project" value="InterPro"/>
</dbReference>
<name>A0AAW1L707_POPJA</name>
<dbReference type="Gene3D" id="2.170.140.10">
    <property type="entry name" value="Chitin binding domain"/>
    <property type="match status" value="1"/>
</dbReference>
<dbReference type="Pfam" id="PF01607">
    <property type="entry name" value="CBM_14"/>
    <property type="match status" value="1"/>
</dbReference>
<feature type="domain" description="Chitin-binding type-2" evidence="2">
    <location>
        <begin position="56"/>
        <end position="114"/>
    </location>
</feature>
<dbReference type="AlphaFoldDB" id="A0AAW1L707"/>
<protein>
    <submittedName>
        <fullName evidence="3">Chitin binding Peritrophin-A domain</fullName>
    </submittedName>
</protein>
<reference evidence="3 4" key="1">
    <citation type="journal article" date="2024" name="BMC Genomics">
        <title>De novo assembly and annotation of Popillia japonica's genome with initial clues to its potential as an invasive pest.</title>
        <authorList>
            <person name="Cucini C."/>
            <person name="Boschi S."/>
            <person name="Funari R."/>
            <person name="Cardaioli E."/>
            <person name="Iannotti N."/>
            <person name="Marturano G."/>
            <person name="Paoli F."/>
            <person name="Bruttini M."/>
            <person name="Carapelli A."/>
            <person name="Frati F."/>
            <person name="Nardi F."/>
        </authorList>
    </citation>
    <scope>NUCLEOTIDE SEQUENCE [LARGE SCALE GENOMIC DNA]</scope>
    <source>
        <strain evidence="3">DMR45628</strain>
    </source>
</reference>
<proteinExistence type="predicted"/>
<evidence type="ECO:0000259" key="2">
    <source>
        <dbReference type="PROSITE" id="PS50940"/>
    </source>
</evidence>
<sequence>MEAAFSGGKGISGGAPEGHGRSTCKPRWRPEGHGQRFGQGSIGNRNAISEIASKSAYNCPEKNGRFPTAQCDAYIECIDGVGEERLCPDGLLFNAALGPHAFPCQYPIDVDCVGRTTTRKYINLYIRLEE</sequence>
<dbReference type="SUPFAM" id="SSF57625">
    <property type="entry name" value="Invertebrate chitin-binding proteins"/>
    <property type="match status" value="1"/>
</dbReference>
<organism evidence="3 4">
    <name type="scientific">Popillia japonica</name>
    <name type="common">Japanese beetle</name>
    <dbReference type="NCBI Taxonomy" id="7064"/>
    <lineage>
        <taxon>Eukaryota</taxon>
        <taxon>Metazoa</taxon>
        <taxon>Ecdysozoa</taxon>
        <taxon>Arthropoda</taxon>
        <taxon>Hexapoda</taxon>
        <taxon>Insecta</taxon>
        <taxon>Pterygota</taxon>
        <taxon>Neoptera</taxon>
        <taxon>Endopterygota</taxon>
        <taxon>Coleoptera</taxon>
        <taxon>Polyphaga</taxon>
        <taxon>Scarabaeiformia</taxon>
        <taxon>Scarabaeidae</taxon>
        <taxon>Rutelinae</taxon>
        <taxon>Popillia</taxon>
    </lineage>
</organism>
<dbReference type="Proteomes" id="UP001458880">
    <property type="component" value="Unassembled WGS sequence"/>
</dbReference>
<gene>
    <name evidence="3" type="ORF">QE152_g15817</name>
</gene>